<proteinExistence type="predicted"/>
<keyword evidence="2" id="KW-1185">Reference proteome</keyword>
<comment type="caution">
    <text evidence="1">The sequence shown here is derived from an EMBL/GenBank/DDBJ whole genome shotgun (WGS) entry which is preliminary data.</text>
</comment>
<name>A0A8S1RN45_9CILI</name>
<evidence type="ECO:0000313" key="1">
    <source>
        <dbReference type="EMBL" id="CAD8128742.1"/>
    </source>
</evidence>
<sequence>MDSSSNQKQYFLESGYKVEQIKKEELKKISSEGQILILQILILIKDNGINLAKEIRIDLFDFILALIQALIFNNYGRSSLVDAQSLNLPKK</sequence>
<organism evidence="1 2">
    <name type="scientific">Paramecium sonneborni</name>
    <dbReference type="NCBI Taxonomy" id="65129"/>
    <lineage>
        <taxon>Eukaryota</taxon>
        <taxon>Sar</taxon>
        <taxon>Alveolata</taxon>
        <taxon>Ciliophora</taxon>
        <taxon>Intramacronucleata</taxon>
        <taxon>Oligohymenophorea</taxon>
        <taxon>Peniculida</taxon>
        <taxon>Parameciidae</taxon>
        <taxon>Paramecium</taxon>
    </lineage>
</organism>
<dbReference type="Proteomes" id="UP000692954">
    <property type="component" value="Unassembled WGS sequence"/>
</dbReference>
<gene>
    <name evidence="1" type="ORF">PSON_ATCC_30995.1.T1950014</name>
</gene>
<dbReference type="EMBL" id="CAJJDN010000195">
    <property type="protein sequence ID" value="CAD8128742.1"/>
    <property type="molecule type" value="Genomic_DNA"/>
</dbReference>
<evidence type="ECO:0000313" key="2">
    <source>
        <dbReference type="Proteomes" id="UP000692954"/>
    </source>
</evidence>
<reference evidence="1" key="1">
    <citation type="submission" date="2021-01" db="EMBL/GenBank/DDBJ databases">
        <authorList>
            <consortium name="Genoscope - CEA"/>
            <person name="William W."/>
        </authorList>
    </citation>
    <scope>NUCLEOTIDE SEQUENCE</scope>
</reference>
<dbReference type="AlphaFoldDB" id="A0A8S1RN45"/>
<protein>
    <submittedName>
        <fullName evidence="1">Uncharacterized protein</fullName>
    </submittedName>
</protein>
<accession>A0A8S1RN45</accession>